<dbReference type="RefSeq" id="XP_024726767.1">
    <property type="nucleotide sequence ID" value="XM_024876385.1"/>
</dbReference>
<organism evidence="1 2">
    <name type="scientific">Hyaloscypha bicolor E</name>
    <dbReference type="NCBI Taxonomy" id="1095630"/>
    <lineage>
        <taxon>Eukaryota</taxon>
        <taxon>Fungi</taxon>
        <taxon>Dikarya</taxon>
        <taxon>Ascomycota</taxon>
        <taxon>Pezizomycotina</taxon>
        <taxon>Leotiomycetes</taxon>
        <taxon>Helotiales</taxon>
        <taxon>Hyaloscyphaceae</taxon>
        <taxon>Hyaloscypha</taxon>
        <taxon>Hyaloscypha bicolor</taxon>
    </lineage>
</organism>
<dbReference type="Proteomes" id="UP000235371">
    <property type="component" value="Unassembled WGS sequence"/>
</dbReference>
<name>A0A2J6SGH2_9HELO</name>
<protein>
    <submittedName>
        <fullName evidence="1">Uncharacterized protein</fullName>
    </submittedName>
</protein>
<accession>A0A2J6SGH2</accession>
<dbReference type="EMBL" id="KZ613919">
    <property type="protein sequence ID" value="PMD49863.1"/>
    <property type="molecule type" value="Genomic_DNA"/>
</dbReference>
<evidence type="ECO:0000313" key="2">
    <source>
        <dbReference type="Proteomes" id="UP000235371"/>
    </source>
</evidence>
<reference evidence="1 2" key="1">
    <citation type="submission" date="2016-04" db="EMBL/GenBank/DDBJ databases">
        <title>A degradative enzymes factory behind the ericoid mycorrhizal symbiosis.</title>
        <authorList>
            <consortium name="DOE Joint Genome Institute"/>
            <person name="Martino E."/>
            <person name="Morin E."/>
            <person name="Grelet G."/>
            <person name="Kuo A."/>
            <person name="Kohler A."/>
            <person name="Daghino S."/>
            <person name="Barry K."/>
            <person name="Choi C."/>
            <person name="Cichocki N."/>
            <person name="Clum A."/>
            <person name="Copeland A."/>
            <person name="Hainaut M."/>
            <person name="Haridas S."/>
            <person name="Labutti K."/>
            <person name="Lindquist E."/>
            <person name="Lipzen A."/>
            <person name="Khouja H.-R."/>
            <person name="Murat C."/>
            <person name="Ohm R."/>
            <person name="Olson A."/>
            <person name="Spatafora J."/>
            <person name="Veneault-Fourrey C."/>
            <person name="Henrissat B."/>
            <person name="Grigoriev I."/>
            <person name="Martin F."/>
            <person name="Perotto S."/>
        </authorList>
    </citation>
    <scope>NUCLEOTIDE SEQUENCE [LARGE SCALE GENOMIC DNA]</scope>
    <source>
        <strain evidence="1 2">E</strain>
    </source>
</reference>
<evidence type="ECO:0000313" key="1">
    <source>
        <dbReference type="EMBL" id="PMD49863.1"/>
    </source>
</evidence>
<dbReference type="AlphaFoldDB" id="A0A2J6SGH2"/>
<dbReference type="InParanoid" id="A0A2J6SGH2"/>
<dbReference type="GeneID" id="36584464"/>
<dbReference type="OrthoDB" id="2157530at2759"/>
<dbReference type="Pfam" id="PF26639">
    <property type="entry name" value="Het-6_barrel"/>
    <property type="match status" value="1"/>
</dbReference>
<sequence>MKYLKRWSKDRAKIVKDIRLAAISQVDRGLANTAKGHLALVPATAKKRDVIAIVACSFPIVLRRKERGYEYIGECYLHGFMDGEAFAGDEEHEVEECSIQ</sequence>
<gene>
    <name evidence="1" type="ORF">K444DRAFT_548605</name>
</gene>
<keyword evidence="2" id="KW-1185">Reference proteome</keyword>
<proteinExistence type="predicted"/>